<evidence type="ECO:0000313" key="4">
    <source>
        <dbReference type="Proteomes" id="UP000290288"/>
    </source>
</evidence>
<dbReference type="SUPFAM" id="SSF53474">
    <property type="entry name" value="alpha/beta-Hydrolases"/>
    <property type="match status" value="1"/>
</dbReference>
<reference evidence="3 4" key="1">
    <citation type="submission" date="2019-01" db="EMBL/GenBank/DDBJ databases">
        <title>Draft genome sequence of Psathyrella aberdarensis IHI B618.</title>
        <authorList>
            <person name="Buettner E."/>
            <person name="Kellner H."/>
        </authorList>
    </citation>
    <scope>NUCLEOTIDE SEQUENCE [LARGE SCALE GENOMIC DNA]</scope>
    <source>
        <strain evidence="3 4">IHI B618</strain>
    </source>
</reference>
<protein>
    <recommendedName>
        <fullName evidence="2">AB hydrolase-1 domain-containing protein</fullName>
    </recommendedName>
</protein>
<dbReference type="STRING" id="2316362.A0A4V1Q3J5"/>
<dbReference type="PANTHER" id="PTHR43433:SF1">
    <property type="entry name" value="BLL5160 PROTEIN"/>
    <property type="match status" value="1"/>
</dbReference>
<organism evidence="3 4">
    <name type="scientific">Candolleomyces aberdarensis</name>
    <dbReference type="NCBI Taxonomy" id="2316362"/>
    <lineage>
        <taxon>Eukaryota</taxon>
        <taxon>Fungi</taxon>
        <taxon>Dikarya</taxon>
        <taxon>Basidiomycota</taxon>
        <taxon>Agaricomycotina</taxon>
        <taxon>Agaricomycetes</taxon>
        <taxon>Agaricomycetidae</taxon>
        <taxon>Agaricales</taxon>
        <taxon>Agaricineae</taxon>
        <taxon>Psathyrellaceae</taxon>
        <taxon>Candolleomyces</taxon>
    </lineage>
</organism>
<dbReference type="PANTHER" id="PTHR43433">
    <property type="entry name" value="HYDROLASE, ALPHA/BETA FOLD FAMILY PROTEIN"/>
    <property type="match status" value="1"/>
</dbReference>
<gene>
    <name evidence="3" type="ORF">EST38_g7045</name>
</gene>
<comment type="caution">
    <text evidence="3">The sequence shown here is derived from an EMBL/GenBank/DDBJ whole genome shotgun (WGS) entry which is preliminary data.</text>
</comment>
<dbReference type="Pfam" id="PF00561">
    <property type="entry name" value="Abhydrolase_1"/>
    <property type="match status" value="1"/>
</dbReference>
<proteinExistence type="predicted"/>
<keyword evidence="4" id="KW-1185">Reference proteome</keyword>
<feature type="domain" description="AB hydrolase-1" evidence="2">
    <location>
        <begin position="87"/>
        <end position="353"/>
    </location>
</feature>
<feature type="signal peptide" evidence="1">
    <location>
        <begin position="1"/>
        <end position="23"/>
    </location>
</feature>
<evidence type="ECO:0000256" key="1">
    <source>
        <dbReference type="SAM" id="SignalP"/>
    </source>
</evidence>
<feature type="chain" id="PRO_5021033121" description="AB hydrolase-1 domain-containing protein" evidence="1">
    <location>
        <begin position="24"/>
        <end position="369"/>
    </location>
</feature>
<evidence type="ECO:0000259" key="2">
    <source>
        <dbReference type="Pfam" id="PF00561"/>
    </source>
</evidence>
<dbReference type="InterPro" id="IPR050471">
    <property type="entry name" value="AB_hydrolase"/>
</dbReference>
<dbReference type="InterPro" id="IPR000073">
    <property type="entry name" value="AB_hydrolase_1"/>
</dbReference>
<dbReference type="InterPro" id="IPR029058">
    <property type="entry name" value="AB_hydrolase_fold"/>
</dbReference>
<dbReference type="AlphaFoldDB" id="A0A4V1Q3J5"/>
<dbReference type="Proteomes" id="UP000290288">
    <property type="component" value="Unassembled WGS sequence"/>
</dbReference>
<sequence>MGRHSPFHCFTLVLLILPPLLLTLYFLAAFPSPPAPIVVHQSLESLPQTSKSWSIYPEDFYPGGAYAELPYGKVRYWLLGPKKGKKIVLIHGLSIPAIIWKDVAPALATNGYRVMVYGAYPCVSLPHWSTHTTYDPTLYTIQLALLMQHIHWDKAIVCGVSMGGGIAAAFTSQFPQLVDENLVLIASAGIMDSSDISRTAKFMSSPVVQTLASMGPVRHYLQRLANSSTTVPTEHIALDGAEDASHSKRSLERAQSSVLAALEIVRLQSAHLPGYNAALSSSLRDGPIRGQKHAFSSKGLEGRRVLLIHGTKDTTVDPKYAPQILELLPPETRKRSRLVMIEGAGHDLTLTHPERVGGAMWSWFEGKDV</sequence>
<name>A0A4V1Q3J5_9AGAR</name>
<evidence type="ECO:0000313" key="3">
    <source>
        <dbReference type="EMBL" id="RXW18808.1"/>
    </source>
</evidence>
<accession>A0A4V1Q3J5</accession>
<keyword evidence="1" id="KW-0732">Signal</keyword>
<dbReference type="EMBL" id="SDEE01000239">
    <property type="protein sequence ID" value="RXW18808.1"/>
    <property type="molecule type" value="Genomic_DNA"/>
</dbReference>
<dbReference type="OrthoDB" id="408373at2759"/>
<dbReference type="Gene3D" id="3.40.50.1820">
    <property type="entry name" value="alpha/beta hydrolase"/>
    <property type="match status" value="1"/>
</dbReference>